<dbReference type="InParanoid" id="A0A078A8I7"/>
<name>A0A078A8I7_STYLE</name>
<accession>A0A078A8I7</accession>
<evidence type="ECO:0000313" key="3">
    <source>
        <dbReference type="Proteomes" id="UP000039865"/>
    </source>
</evidence>
<dbReference type="AlphaFoldDB" id="A0A078A8I7"/>
<proteinExistence type="predicted"/>
<protein>
    <submittedName>
        <fullName evidence="2">Uncharacterized protein</fullName>
    </submittedName>
</protein>
<feature type="compositionally biased region" description="Polar residues" evidence="1">
    <location>
        <begin position="8"/>
        <end position="19"/>
    </location>
</feature>
<keyword evidence="3" id="KW-1185">Reference proteome</keyword>
<dbReference type="Proteomes" id="UP000039865">
    <property type="component" value="Unassembled WGS sequence"/>
</dbReference>
<feature type="region of interest" description="Disordered" evidence="1">
    <location>
        <begin position="1"/>
        <end position="23"/>
    </location>
</feature>
<gene>
    <name evidence="2" type="primary">Contig12410.g13247</name>
    <name evidence="2" type="ORF">STYLEM_6070</name>
</gene>
<evidence type="ECO:0000313" key="2">
    <source>
        <dbReference type="EMBL" id="CDW77101.1"/>
    </source>
</evidence>
<reference evidence="2 3" key="1">
    <citation type="submission" date="2014-06" db="EMBL/GenBank/DDBJ databases">
        <authorList>
            <person name="Swart Estienne"/>
        </authorList>
    </citation>
    <scope>NUCLEOTIDE SEQUENCE [LARGE SCALE GENOMIC DNA]</scope>
    <source>
        <strain evidence="2 3">130c</strain>
    </source>
</reference>
<sequence>MLIPDPIMQNTSQVSQDSESAFKHSEMKNIRQIKPAVIQKSAENWKVLQPFYFEFAINTRQSSSDNIPSKCLKNSLSLYIKQKITAVKNEVSAIIEDITLKLAPAFLEQNAMQVVLIVEST</sequence>
<organism evidence="2 3">
    <name type="scientific">Stylonychia lemnae</name>
    <name type="common">Ciliate</name>
    <dbReference type="NCBI Taxonomy" id="5949"/>
    <lineage>
        <taxon>Eukaryota</taxon>
        <taxon>Sar</taxon>
        <taxon>Alveolata</taxon>
        <taxon>Ciliophora</taxon>
        <taxon>Intramacronucleata</taxon>
        <taxon>Spirotrichea</taxon>
        <taxon>Stichotrichia</taxon>
        <taxon>Sporadotrichida</taxon>
        <taxon>Oxytrichidae</taxon>
        <taxon>Stylonychinae</taxon>
        <taxon>Stylonychia</taxon>
    </lineage>
</organism>
<dbReference type="EMBL" id="CCKQ01005842">
    <property type="protein sequence ID" value="CDW77101.1"/>
    <property type="molecule type" value="Genomic_DNA"/>
</dbReference>
<evidence type="ECO:0000256" key="1">
    <source>
        <dbReference type="SAM" id="MobiDB-lite"/>
    </source>
</evidence>